<dbReference type="EMBL" id="JAMSHJ010000002">
    <property type="protein sequence ID" value="KAI5434530.1"/>
    <property type="molecule type" value="Genomic_DNA"/>
</dbReference>
<dbReference type="CDD" id="cd00303">
    <property type="entry name" value="retropepsin_like"/>
    <property type="match status" value="1"/>
</dbReference>
<comment type="caution">
    <text evidence="2">The sequence shown here is derived from an EMBL/GenBank/DDBJ whole genome shotgun (WGS) entry which is preliminary data.</text>
</comment>
<dbReference type="PANTHER" id="PTHR32108:SF9">
    <property type="entry name" value="REVERSE TRANSCRIPTASE RNASE H-LIKE DOMAIN-CONTAINING PROTEIN"/>
    <property type="match status" value="1"/>
</dbReference>
<feature type="region of interest" description="Disordered" evidence="1">
    <location>
        <begin position="55"/>
        <end position="75"/>
    </location>
</feature>
<evidence type="ECO:0000313" key="2">
    <source>
        <dbReference type="EMBL" id="KAI5434530.1"/>
    </source>
</evidence>
<protein>
    <submittedName>
        <fullName evidence="2">Uncharacterized protein</fullName>
    </submittedName>
</protein>
<evidence type="ECO:0000256" key="1">
    <source>
        <dbReference type="SAM" id="MobiDB-lite"/>
    </source>
</evidence>
<dbReference type="Proteomes" id="UP001058974">
    <property type="component" value="Chromosome 2"/>
</dbReference>
<accession>A0A9D4YBJ1</accession>
<keyword evidence="3" id="KW-1185">Reference proteome</keyword>
<evidence type="ECO:0000313" key="3">
    <source>
        <dbReference type="Proteomes" id="UP001058974"/>
    </source>
</evidence>
<gene>
    <name evidence="2" type="ORF">KIW84_021386</name>
</gene>
<dbReference type="Gene3D" id="2.40.70.10">
    <property type="entry name" value="Acid Proteases"/>
    <property type="match status" value="1"/>
</dbReference>
<dbReference type="Gramene" id="Psat02G0138600-T1">
    <property type="protein sequence ID" value="KAI5434530.1"/>
    <property type="gene ID" value="KIW84_021386"/>
</dbReference>
<organism evidence="2 3">
    <name type="scientific">Pisum sativum</name>
    <name type="common">Garden pea</name>
    <name type="synonym">Lathyrus oleraceus</name>
    <dbReference type="NCBI Taxonomy" id="3888"/>
    <lineage>
        <taxon>Eukaryota</taxon>
        <taxon>Viridiplantae</taxon>
        <taxon>Streptophyta</taxon>
        <taxon>Embryophyta</taxon>
        <taxon>Tracheophyta</taxon>
        <taxon>Spermatophyta</taxon>
        <taxon>Magnoliopsida</taxon>
        <taxon>eudicotyledons</taxon>
        <taxon>Gunneridae</taxon>
        <taxon>Pentapetalae</taxon>
        <taxon>rosids</taxon>
        <taxon>fabids</taxon>
        <taxon>Fabales</taxon>
        <taxon>Fabaceae</taxon>
        <taxon>Papilionoideae</taxon>
        <taxon>50 kb inversion clade</taxon>
        <taxon>NPAAA clade</taxon>
        <taxon>Hologalegina</taxon>
        <taxon>IRL clade</taxon>
        <taxon>Fabeae</taxon>
        <taxon>Lathyrus</taxon>
    </lineage>
</organism>
<proteinExistence type="predicted"/>
<name>A0A9D4YBJ1_PEA</name>
<sequence length="833" mass="93337">MIANGPSDFTEMVNMGMRLEEGVREGRLLKDEASTSKRYGSSFSKKKDIETNVISSGRQRRPQIRRNPPPCQHHHQLYPSLVLKNLIQSRNPPQTPEPLPWWYKPELRCAFHQGAPGHDIENCNPLKYEVQKLMKSGMVSFEDRAPNVKANPFPAHGNSLVNMVDGCPGEFKVFDVRFIRRSLVQMHKDICLVSDCEHDHDGCVFCSMNPKGCDVVKRDIQRLMDEGMIQIVQSRHIGDDVNVIVPVFKQQERFIIHYDSSSNKNVSQRSISPFVIRLAGPVLYSYDKVVPYQYDATMIENGQEVLLPTTSSVVSIADVTKVTRIGRVFGPVFLENKEEISVGKKAEVPIVDLVGCSKDKSGESSNLKANDDDEILRLIKRSEFNVVEQLLQTPSQISVLSLFLNSEAHREALHRVLEQAYMEQDVTVDQFDHIVANITSGNNLSFYDEELPEEGRNHNLALHISMNCKEDALSNVLVGTSSSLNVLPKSTLSKLSYQGAPMRYSGVIVKAFDGSRKMVIGEVDLPVKIGPSDFQITFQVMDIHPAYSCLLGRPWMHEEGAITSTLHQKLKFVKNGKLVIMGGEKALLVSHLPSFSYVEAEDEVGTPFQALSIVAEKKVGAPMSSLKDAQKIVEEGTADQWGRMVEVSDNKGRTGLGFQKGSSTVRSEDMQLSFRSGGFIHGNEQHLANVLEDSKEEDCTNFVTHGKACNNWTTVDIPVILHRSKLVPNPIEYNDPSPSPNFEFPVFEAEEESDVEVSEELSRLLEQDEKIIQPFEEKIELVNLGSEDDVKEVKIGSRLCPDAKKGLIDLLREYSDVFAWSYQDMPGLDSEIV</sequence>
<dbReference type="PANTHER" id="PTHR32108">
    <property type="entry name" value="DNA-DIRECTED RNA POLYMERASE SUBUNIT ALPHA"/>
    <property type="match status" value="1"/>
</dbReference>
<reference evidence="2 3" key="1">
    <citation type="journal article" date="2022" name="Nat. Genet.">
        <title>Improved pea reference genome and pan-genome highlight genomic features and evolutionary characteristics.</title>
        <authorList>
            <person name="Yang T."/>
            <person name="Liu R."/>
            <person name="Luo Y."/>
            <person name="Hu S."/>
            <person name="Wang D."/>
            <person name="Wang C."/>
            <person name="Pandey M.K."/>
            <person name="Ge S."/>
            <person name="Xu Q."/>
            <person name="Li N."/>
            <person name="Li G."/>
            <person name="Huang Y."/>
            <person name="Saxena R.K."/>
            <person name="Ji Y."/>
            <person name="Li M."/>
            <person name="Yan X."/>
            <person name="He Y."/>
            <person name="Liu Y."/>
            <person name="Wang X."/>
            <person name="Xiang C."/>
            <person name="Varshney R.K."/>
            <person name="Ding H."/>
            <person name="Gao S."/>
            <person name="Zong X."/>
        </authorList>
    </citation>
    <scope>NUCLEOTIDE SEQUENCE [LARGE SCALE GENOMIC DNA]</scope>
    <source>
        <strain evidence="2 3">cv. Zhongwan 6</strain>
    </source>
</reference>
<dbReference type="AlphaFoldDB" id="A0A9D4YBJ1"/>
<dbReference type="InterPro" id="IPR021109">
    <property type="entry name" value="Peptidase_aspartic_dom_sf"/>
</dbReference>